<dbReference type="RefSeq" id="WP_343824548.1">
    <property type="nucleotide sequence ID" value="NZ_BAAACI010000001.1"/>
</dbReference>
<feature type="compositionally biased region" description="Basic and acidic residues" evidence="1">
    <location>
        <begin position="1"/>
        <end position="28"/>
    </location>
</feature>
<dbReference type="Proteomes" id="UP001501047">
    <property type="component" value="Unassembled WGS sequence"/>
</dbReference>
<comment type="caution">
    <text evidence="2">The sequence shown here is derived from an EMBL/GenBank/DDBJ whole genome shotgun (WGS) entry which is preliminary data.</text>
</comment>
<feature type="region of interest" description="Disordered" evidence="1">
    <location>
        <begin position="1"/>
        <end position="65"/>
    </location>
</feature>
<evidence type="ECO:0000313" key="2">
    <source>
        <dbReference type="EMBL" id="GAA0766676.1"/>
    </source>
</evidence>
<proteinExistence type="predicted"/>
<name>A0ABN1KH32_CLOSU</name>
<sequence length="65" mass="7699">MDHELIRDQQYEIKQREEDKRKYKKENYLRNGNKTQGQYAQSSFNTTIEEPGTNESGIVAKKNGY</sequence>
<dbReference type="EMBL" id="BAAACI010000001">
    <property type="protein sequence ID" value="GAA0766676.1"/>
    <property type="molecule type" value="Genomic_DNA"/>
</dbReference>
<organism evidence="2 3">
    <name type="scientific">Clostridium subterminale</name>
    <dbReference type="NCBI Taxonomy" id="1550"/>
    <lineage>
        <taxon>Bacteria</taxon>
        <taxon>Bacillati</taxon>
        <taxon>Bacillota</taxon>
        <taxon>Clostridia</taxon>
        <taxon>Eubacteriales</taxon>
        <taxon>Clostridiaceae</taxon>
        <taxon>Clostridium</taxon>
    </lineage>
</organism>
<reference evidence="2 3" key="1">
    <citation type="journal article" date="2019" name="Int. J. Syst. Evol. Microbiol.">
        <title>The Global Catalogue of Microorganisms (GCM) 10K type strain sequencing project: providing services to taxonomists for standard genome sequencing and annotation.</title>
        <authorList>
            <consortium name="The Broad Institute Genomics Platform"/>
            <consortium name="The Broad Institute Genome Sequencing Center for Infectious Disease"/>
            <person name="Wu L."/>
            <person name="Ma J."/>
        </authorList>
    </citation>
    <scope>NUCLEOTIDE SEQUENCE [LARGE SCALE GENOMIC DNA]</scope>
    <source>
        <strain evidence="2 3">JCM 1417</strain>
    </source>
</reference>
<protein>
    <submittedName>
        <fullName evidence="2">Uncharacterized protein</fullName>
    </submittedName>
</protein>
<feature type="compositionally biased region" description="Polar residues" evidence="1">
    <location>
        <begin position="30"/>
        <end position="56"/>
    </location>
</feature>
<evidence type="ECO:0000256" key="1">
    <source>
        <dbReference type="SAM" id="MobiDB-lite"/>
    </source>
</evidence>
<accession>A0ABN1KH32</accession>
<keyword evidence="3" id="KW-1185">Reference proteome</keyword>
<gene>
    <name evidence="2" type="ORF">GCM10008908_04710</name>
</gene>
<evidence type="ECO:0000313" key="3">
    <source>
        <dbReference type="Proteomes" id="UP001501047"/>
    </source>
</evidence>